<dbReference type="Pfam" id="PF02310">
    <property type="entry name" value="B12-binding"/>
    <property type="match status" value="1"/>
</dbReference>
<dbReference type="GO" id="GO:0003824">
    <property type="term" value="F:catalytic activity"/>
    <property type="evidence" value="ECO:0007669"/>
    <property type="project" value="InterPro"/>
</dbReference>
<comment type="cofactor">
    <cofactor evidence="1">
        <name>[4Fe-4S] cluster</name>
        <dbReference type="ChEBI" id="CHEBI:49883"/>
    </cofactor>
</comment>
<keyword evidence="2" id="KW-0949">S-adenosyl-L-methionine</keyword>
<dbReference type="InterPro" id="IPR036724">
    <property type="entry name" value="Cobalamin-bd_sf"/>
</dbReference>
<dbReference type="GO" id="GO:0031419">
    <property type="term" value="F:cobalamin binding"/>
    <property type="evidence" value="ECO:0007669"/>
    <property type="project" value="InterPro"/>
</dbReference>
<dbReference type="GO" id="GO:0051539">
    <property type="term" value="F:4 iron, 4 sulfur cluster binding"/>
    <property type="evidence" value="ECO:0007669"/>
    <property type="project" value="UniProtKB-KW"/>
</dbReference>
<evidence type="ECO:0000259" key="7">
    <source>
        <dbReference type="PROSITE" id="PS51918"/>
    </source>
</evidence>
<dbReference type="InterPro" id="IPR007197">
    <property type="entry name" value="rSAM"/>
</dbReference>
<comment type="caution">
    <text evidence="8">The sequence shown here is derived from an EMBL/GenBank/DDBJ whole genome shotgun (WGS) entry which is preliminary data.</text>
</comment>
<dbReference type="PROSITE" id="PS51918">
    <property type="entry name" value="RADICAL_SAM"/>
    <property type="match status" value="1"/>
</dbReference>
<evidence type="ECO:0000313" key="8">
    <source>
        <dbReference type="EMBL" id="KUG23989.1"/>
    </source>
</evidence>
<dbReference type="InterPro" id="IPR006158">
    <property type="entry name" value="Cobalamin-bd"/>
</dbReference>
<dbReference type="AlphaFoldDB" id="A0A0W8FSU2"/>
<dbReference type="InterPro" id="IPR034466">
    <property type="entry name" value="Methyltransferase_Class_B"/>
</dbReference>
<keyword evidence="3" id="KW-0479">Metal-binding</keyword>
<keyword evidence="4" id="KW-0408">Iron</keyword>
<dbReference type="EMBL" id="LNQE01000871">
    <property type="protein sequence ID" value="KUG23989.1"/>
    <property type="molecule type" value="Genomic_DNA"/>
</dbReference>
<feature type="domain" description="Radical SAM core" evidence="7">
    <location>
        <begin position="193"/>
        <end position="430"/>
    </location>
</feature>
<dbReference type="InterPro" id="IPR051198">
    <property type="entry name" value="BchE-like"/>
</dbReference>
<evidence type="ECO:0000256" key="1">
    <source>
        <dbReference type="ARBA" id="ARBA00001966"/>
    </source>
</evidence>
<dbReference type="SMART" id="SM00729">
    <property type="entry name" value="Elp3"/>
    <property type="match status" value="1"/>
</dbReference>
<evidence type="ECO:0000259" key="6">
    <source>
        <dbReference type="PROSITE" id="PS51332"/>
    </source>
</evidence>
<dbReference type="SUPFAM" id="SSF102114">
    <property type="entry name" value="Radical SAM enzymes"/>
    <property type="match status" value="1"/>
</dbReference>
<dbReference type="PANTHER" id="PTHR43409">
    <property type="entry name" value="ANAEROBIC MAGNESIUM-PROTOPORPHYRIN IX MONOMETHYL ESTER CYCLASE-RELATED"/>
    <property type="match status" value="1"/>
</dbReference>
<dbReference type="SFLD" id="SFLDG01123">
    <property type="entry name" value="methyltransferase_(Class_B)"/>
    <property type="match status" value="1"/>
</dbReference>
<dbReference type="GO" id="GO:0046872">
    <property type="term" value="F:metal ion binding"/>
    <property type="evidence" value="ECO:0007669"/>
    <property type="project" value="UniProtKB-KW"/>
</dbReference>
<name>A0A0W8FSU2_9ZZZZ</name>
<dbReference type="SFLD" id="SFLDS00029">
    <property type="entry name" value="Radical_SAM"/>
    <property type="match status" value="1"/>
</dbReference>
<sequence>MNREVLLISLQEDLDVIGLKSLHYQLLDHGFASHVLFIPKFPNAVMSDAICSFVDKLSPLFIGISLMSVEYDRAKQLTHILKSHYPSIPILWGGIHPTIAPETCVDHADIICIGEGENFIVDFADAIASKSSVETINSLAFRKNGQVIRNTLYPLITDLSALPVCEHIPKDSYVLHKGIITTLDTRTFRKYARYSGTTYSIMSSRGCPFSCTYCCNNALAKIYDSKKIRFREPSNVIDELKTAIAQYPFIEYINFQDDCFLSMSDEEMERFCHLYKQEIKIPFIARSIPTFITERKLSSMKSAGLAWISLGLQSGNDSVCRDIYQRPSGKQDFLKAAQIVRNHNLAAFYDVILDNPFETDEDRIDTVLTLMETPKPFYTQFFSLSLYPGTELRKQALEKILIKGDEYQSKDYLLYDKTNINNLIRLATFLPSGWLKFLLKLFRLKPNSLWFKMNTSAARLFAIIFYEPVTYFKVIRLSLDKRLAATFRVLPYYMKEGFLRFRKQFGL</sequence>
<evidence type="ECO:0000256" key="4">
    <source>
        <dbReference type="ARBA" id="ARBA00023004"/>
    </source>
</evidence>
<evidence type="ECO:0000256" key="3">
    <source>
        <dbReference type="ARBA" id="ARBA00022723"/>
    </source>
</evidence>
<feature type="domain" description="B12-binding" evidence="6">
    <location>
        <begin position="2"/>
        <end position="134"/>
    </location>
</feature>
<dbReference type="PROSITE" id="PS51332">
    <property type="entry name" value="B12_BINDING"/>
    <property type="match status" value="1"/>
</dbReference>
<proteinExistence type="predicted"/>
<evidence type="ECO:0000256" key="2">
    <source>
        <dbReference type="ARBA" id="ARBA00022691"/>
    </source>
</evidence>
<accession>A0A0W8FSU2</accession>
<organism evidence="8">
    <name type="scientific">hydrocarbon metagenome</name>
    <dbReference type="NCBI Taxonomy" id="938273"/>
    <lineage>
        <taxon>unclassified sequences</taxon>
        <taxon>metagenomes</taxon>
        <taxon>ecological metagenomes</taxon>
    </lineage>
</organism>
<protein>
    <submittedName>
        <fullName evidence="8">Radical sam domain protein</fullName>
    </submittedName>
</protein>
<dbReference type="CDD" id="cd01335">
    <property type="entry name" value="Radical_SAM"/>
    <property type="match status" value="1"/>
</dbReference>
<dbReference type="InterPro" id="IPR023404">
    <property type="entry name" value="rSAM_horseshoe"/>
</dbReference>
<keyword evidence="5" id="KW-0411">Iron-sulfur</keyword>
<evidence type="ECO:0000256" key="5">
    <source>
        <dbReference type="ARBA" id="ARBA00023014"/>
    </source>
</evidence>
<dbReference type="Gene3D" id="3.40.50.280">
    <property type="entry name" value="Cobalamin-binding domain"/>
    <property type="match status" value="1"/>
</dbReference>
<dbReference type="Gene3D" id="3.80.30.20">
    <property type="entry name" value="tm_1862 like domain"/>
    <property type="match status" value="1"/>
</dbReference>
<reference evidence="8" key="1">
    <citation type="journal article" date="2015" name="Proc. Natl. Acad. Sci. U.S.A.">
        <title>Networks of energetic and metabolic interactions define dynamics in microbial communities.</title>
        <authorList>
            <person name="Embree M."/>
            <person name="Liu J.K."/>
            <person name="Al-Bassam M.M."/>
            <person name="Zengler K."/>
        </authorList>
    </citation>
    <scope>NUCLEOTIDE SEQUENCE</scope>
</reference>
<dbReference type="InterPro" id="IPR058240">
    <property type="entry name" value="rSAM_sf"/>
</dbReference>
<dbReference type="InterPro" id="IPR006638">
    <property type="entry name" value="Elp3/MiaA/NifB-like_rSAM"/>
</dbReference>
<dbReference type="CDD" id="cd02068">
    <property type="entry name" value="radical_SAM_B12_BD"/>
    <property type="match status" value="1"/>
</dbReference>
<dbReference type="SFLD" id="SFLDG01082">
    <property type="entry name" value="B12-binding_domain_containing"/>
    <property type="match status" value="1"/>
</dbReference>
<dbReference type="SUPFAM" id="SSF52242">
    <property type="entry name" value="Cobalamin (vitamin B12)-binding domain"/>
    <property type="match status" value="1"/>
</dbReference>
<dbReference type="Pfam" id="PF04055">
    <property type="entry name" value="Radical_SAM"/>
    <property type="match status" value="1"/>
</dbReference>
<gene>
    <name evidence="8" type="ORF">ASZ90_006201</name>
</gene>